<dbReference type="EMBL" id="JBJXBP010000006">
    <property type="protein sequence ID" value="KAL3825398.1"/>
    <property type="molecule type" value="Genomic_DNA"/>
</dbReference>
<proteinExistence type="predicted"/>
<comment type="caution">
    <text evidence="1">The sequence shown here is derived from an EMBL/GenBank/DDBJ whole genome shotgun (WGS) entry which is preliminary data.</text>
</comment>
<sequence length="73" mass="8437">MDGLAANPPSFFKFFLTKYSEKQIIQSSRSVSTQIMDGLAANPPSFFKFFLTKYSEKQIKFHDLNKIHLHSHV</sequence>
<accession>A0ABD3SLI7</accession>
<dbReference type="Proteomes" id="UP001634393">
    <property type="component" value="Unassembled WGS sequence"/>
</dbReference>
<keyword evidence="2" id="KW-1185">Reference proteome</keyword>
<name>A0ABD3SLI7_9LAMI</name>
<gene>
    <name evidence="1" type="ORF">ACJIZ3_021427</name>
</gene>
<protein>
    <submittedName>
        <fullName evidence="1">Uncharacterized protein</fullName>
    </submittedName>
</protein>
<evidence type="ECO:0000313" key="1">
    <source>
        <dbReference type="EMBL" id="KAL3825398.1"/>
    </source>
</evidence>
<dbReference type="AlphaFoldDB" id="A0ABD3SLI7"/>
<organism evidence="1 2">
    <name type="scientific">Penstemon smallii</name>
    <dbReference type="NCBI Taxonomy" id="265156"/>
    <lineage>
        <taxon>Eukaryota</taxon>
        <taxon>Viridiplantae</taxon>
        <taxon>Streptophyta</taxon>
        <taxon>Embryophyta</taxon>
        <taxon>Tracheophyta</taxon>
        <taxon>Spermatophyta</taxon>
        <taxon>Magnoliopsida</taxon>
        <taxon>eudicotyledons</taxon>
        <taxon>Gunneridae</taxon>
        <taxon>Pentapetalae</taxon>
        <taxon>asterids</taxon>
        <taxon>lamiids</taxon>
        <taxon>Lamiales</taxon>
        <taxon>Plantaginaceae</taxon>
        <taxon>Cheloneae</taxon>
        <taxon>Penstemon</taxon>
    </lineage>
</organism>
<evidence type="ECO:0000313" key="2">
    <source>
        <dbReference type="Proteomes" id="UP001634393"/>
    </source>
</evidence>
<reference evidence="1 2" key="1">
    <citation type="submission" date="2024-12" db="EMBL/GenBank/DDBJ databases">
        <title>The unique morphological basis and parallel evolutionary history of personate flowers in Penstemon.</title>
        <authorList>
            <person name="Depatie T.H."/>
            <person name="Wessinger C.A."/>
        </authorList>
    </citation>
    <scope>NUCLEOTIDE SEQUENCE [LARGE SCALE GENOMIC DNA]</scope>
    <source>
        <strain evidence="1">WTNN_2</strain>
        <tissue evidence="1">Leaf</tissue>
    </source>
</reference>